<feature type="domain" description="O-GlcNAc transferase C-terminal" evidence="11">
    <location>
        <begin position="250"/>
        <end position="402"/>
    </location>
</feature>
<dbReference type="InterPro" id="IPR019734">
    <property type="entry name" value="TPR_rpt"/>
</dbReference>
<accession>A0AAP9YGZ0</accession>
<dbReference type="SUPFAM" id="SSF53756">
    <property type="entry name" value="UDP-Glycosyltransferase/glycogen phosphorylase"/>
    <property type="match status" value="1"/>
</dbReference>
<evidence type="ECO:0000256" key="7">
    <source>
        <dbReference type="ARBA" id="ARBA00022803"/>
    </source>
</evidence>
<comment type="similarity">
    <text evidence="2">Belongs to the glycosyltransferase 41 family. O-GlcNAc transferase subfamily.</text>
</comment>
<dbReference type="InterPro" id="IPR029489">
    <property type="entry name" value="OGT/SEC/SPY_C"/>
</dbReference>
<feature type="compositionally biased region" description="Polar residues" evidence="9">
    <location>
        <begin position="11"/>
        <end position="27"/>
    </location>
</feature>
<sequence>MSRSLKMAGKATQQPQPLNKTQAQQMIRRSPQQVAGWKALGNCLIKEGQYEEARDALEKARTLAGNNHEVLILLSMTEATLGDIRAAQILAEKAVEICPEHVDGRCQLARVYYERSRYEEALQQVEHALQLAPNRDDTLERKALILTKMYRYQEAIALFKELTHRRPDYYAFWNNIANLLKDIGQLDEADAYYQKSIRLADNTPIPYSNRLTTLHYNPAISREVIFEACKEWESRYAPQNIPPRPRPTDLSSQRRLRIGMVSDGFRNHPVGRMITLMLEYLPRQEFELFAYSTNNAEDPLTHRIQQSVSQWASIAHLSDEKFTKRIRDEQIDILIDLAGHNAGNRMRTMAMQPAPLLVKWVGGLINTTGLSAIDYLLSDRIESPPGEDVFYTEKLIRLPDDYICFTPPEYVPEIGNLPALENGHITLGCFNNPTKINEVVLTEWARIMHELPNSRLLLKGMQYNSEDLCQQVRAIMAEQGIEAERLLIEGPSPHRELLQTYNRIDIALDPWPYSGGLTTCEAFLMGVPVVSLPGPTFAGRHSATHLVNAGMPELVVDSWDEYRARVLELASDLDSLSTIRRHLREVLLQSPVCDGPRFAKNFTIAMRAIWQRYCEGKQPAALTLDQEGQAWFEGDSQPMQLQHPTPAAGSEENAFNFAFKGKVVTLDNGALLVGTTGFSSLQKLGAFATIAFDPTSKVTNAAQLQAAGELHHFPHVTLGDGREGTLSACLDPAMNATLEPLPADQQLPGNQEATQVIAKLPITTLRLDDIEGLENIDWLLLDNMNDSLAILENGEKALANTLLVQVRVNFSPTHKNQPELTQISHWLSRHGFSFYRLNNLQHYSHLPRRDDLLKQQATQLVSADAIFIQSPHRLEHLGPQQKSKLAFILHTVYQMHDLALSILESADAQNGEKYLESTGYLEKPLPPTNVAPLPRIYLNLSRPKVCIGIPAYNEEMYIRETLLSLKKQDIDGVKFLISDNASSDKTLEIARSLSSDDGRFELVRHSENIGAAENFIKLFQESESEYFMWLGAHDYLSENYLQEVVDLLDREKETSMACGIPFGIMDGKIFGPTKEAIYDFTQKSPTERYLKSVAELANCTIFHSLFRRTDLNGFSFRKTISFDHVLISHLLWKGKLNYAQDSTYFRRYFLRRETSSEERILGKKEKLKRKDFFEFYTSNLQSLLEPADITNKKTLLKQSEEILKARFPL</sequence>
<organism evidence="12 13">
    <name type="scientific">Azotobacter chroococcum</name>
    <dbReference type="NCBI Taxonomy" id="353"/>
    <lineage>
        <taxon>Bacteria</taxon>
        <taxon>Pseudomonadati</taxon>
        <taxon>Pseudomonadota</taxon>
        <taxon>Gammaproteobacteria</taxon>
        <taxon>Pseudomonadales</taxon>
        <taxon>Pseudomonadaceae</taxon>
        <taxon>Azotobacter</taxon>
    </lineage>
</organism>
<evidence type="ECO:0000256" key="4">
    <source>
        <dbReference type="ARBA" id="ARBA00022676"/>
    </source>
</evidence>
<evidence type="ECO:0000313" key="12">
    <source>
        <dbReference type="EMBL" id="QQE90591.1"/>
    </source>
</evidence>
<evidence type="ECO:0000256" key="8">
    <source>
        <dbReference type="PROSITE-ProRule" id="PRU00339"/>
    </source>
</evidence>
<evidence type="ECO:0000259" key="11">
    <source>
        <dbReference type="Pfam" id="PF13844"/>
    </source>
</evidence>
<evidence type="ECO:0000256" key="3">
    <source>
        <dbReference type="ARBA" id="ARBA00011970"/>
    </source>
</evidence>
<keyword evidence="7 8" id="KW-0802">TPR repeat</keyword>
<dbReference type="EMBL" id="CP066310">
    <property type="protein sequence ID" value="QQE90591.1"/>
    <property type="molecule type" value="Genomic_DNA"/>
</dbReference>
<comment type="pathway">
    <text evidence="1">Protein modification; protein glycosylation.</text>
</comment>
<dbReference type="Gene3D" id="1.25.40.10">
    <property type="entry name" value="Tetratricopeptide repeat domain"/>
    <property type="match status" value="1"/>
</dbReference>
<keyword evidence="6" id="KW-0677">Repeat</keyword>
<dbReference type="GO" id="GO:0097363">
    <property type="term" value="F:protein O-acetylglucosaminyltransferase activity"/>
    <property type="evidence" value="ECO:0007669"/>
    <property type="project" value="UniProtKB-EC"/>
</dbReference>
<name>A0AAP9YGZ0_9GAMM</name>
<dbReference type="Proteomes" id="UP000596192">
    <property type="component" value="Chromosome"/>
</dbReference>
<feature type="domain" description="O-GlcNAc transferase C-terminal" evidence="11">
    <location>
        <begin position="422"/>
        <end position="600"/>
    </location>
</feature>
<feature type="repeat" description="TPR" evidence="8">
    <location>
        <begin position="102"/>
        <end position="135"/>
    </location>
</feature>
<protein>
    <recommendedName>
        <fullName evidence="3">protein O-GlcNAc transferase</fullName>
        <ecNumber evidence="3">2.4.1.255</ecNumber>
    </recommendedName>
</protein>
<dbReference type="Pfam" id="PF13844">
    <property type="entry name" value="Glyco_transf_41"/>
    <property type="match status" value="2"/>
</dbReference>
<feature type="repeat" description="TPR" evidence="8">
    <location>
        <begin position="170"/>
        <end position="203"/>
    </location>
</feature>
<proteinExistence type="inferred from homology"/>
<dbReference type="AlphaFoldDB" id="A0AAP9YGZ0"/>
<dbReference type="EC" id="2.4.1.255" evidence="3"/>
<dbReference type="SMART" id="SM00028">
    <property type="entry name" value="TPR"/>
    <property type="match status" value="5"/>
</dbReference>
<keyword evidence="4" id="KW-0328">Glycosyltransferase</keyword>
<dbReference type="CDD" id="cd00761">
    <property type="entry name" value="Glyco_tranf_GTA_type"/>
    <property type="match status" value="1"/>
</dbReference>
<evidence type="ECO:0000256" key="9">
    <source>
        <dbReference type="SAM" id="MobiDB-lite"/>
    </source>
</evidence>
<dbReference type="SUPFAM" id="SSF48452">
    <property type="entry name" value="TPR-like"/>
    <property type="match status" value="1"/>
</dbReference>
<dbReference type="Pfam" id="PF12895">
    <property type="entry name" value="ANAPC3"/>
    <property type="match status" value="1"/>
</dbReference>
<gene>
    <name evidence="12" type="ORF">GKQ51_10140</name>
</gene>
<dbReference type="Pfam" id="PF13181">
    <property type="entry name" value="TPR_8"/>
    <property type="match status" value="1"/>
</dbReference>
<dbReference type="Gene3D" id="3.40.50.2000">
    <property type="entry name" value="Glycogen Phosphorylase B"/>
    <property type="match status" value="1"/>
</dbReference>
<evidence type="ECO:0000313" key="13">
    <source>
        <dbReference type="Proteomes" id="UP000596192"/>
    </source>
</evidence>
<dbReference type="PROSITE" id="PS50005">
    <property type="entry name" value="TPR"/>
    <property type="match status" value="3"/>
</dbReference>
<feature type="region of interest" description="Disordered" evidence="9">
    <location>
        <begin position="1"/>
        <end position="27"/>
    </location>
</feature>
<dbReference type="SUPFAM" id="SSF53448">
    <property type="entry name" value="Nucleotide-diphospho-sugar transferases"/>
    <property type="match status" value="1"/>
</dbReference>
<dbReference type="InterPro" id="IPR001173">
    <property type="entry name" value="Glyco_trans_2-like"/>
</dbReference>
<dbReference type="Pfam" id="PF00535">
    <property type="entry name" value="Glycos_transf_2"/>
    <property type="match status" value="1"/>
</dbReference>
<evidence type="ECO:0000256" key="2">
    <source>
        <dbReference type="ARBA" id="ARBA00005386"/>
    </source>
</evidence>
<dbReference type="Gene3D" id="3.90.550.10">
    <property type="entry name" value="Spore Coat Polysaccharide Biosynthesis Protein SpsA, Chain A"/>
    <property type="match status" value="1"/>
</dbReference>
<keyword evidence="5" id="KW-0808">Transferase</keyword>
<reference evidence="12 13" key="1">
    <citation type="submission" date="2020-12" db="EMBL/GenBank/DDBJ databases">
        <title>Genomic Analysis and Response surface optimization of nitrogen-fixing conditions for A. chroococcum strain HR1, Isolation from rhizosphere soil.</title>
        <authorList>
            <person name="Li J."/>
            <person name="Yang H."/>
            <person name="Liu H."/>
            <person name="Wang C."/>
            <person name="Tian Y."/>
            <person name="Lu X.Y."/>
        </authorList>
    </citation>
    <scope>NUCLEOTIDE SEQUENCE [LARGE SCALE GENOMIC DNA]</scope>
    <source>
        <strain evidence="12 13">HR1</strain>
    </source>
</reference>
<dbReference type="InterPro" id="IPR029044">
    <property type="entry name" value="Nucleotide-diphossugar_trans"/>
</dbReference>
<dbReference type="InterPro" id="IPR051939">
    <property type="entry name" value="Glycosyltr_41/O-GlcNAc_trsf"/>
</dbReference>
<dbReference type="PANTHER" id="PTHR44835:SF1">
    <property type="entry name" value="PROTEIN O-GLCNAC TRANSFERASE"/>
    <property type="match status" value="1"/>
</dbReference>
<evidence type="ECO:0000256" key="5">
    <source>
        <dbReference type="ARBA" id="ARBA00022679"/>
    </source>
</evidence>
<feature type="repeat" description="TPR" evidence="8">
    <location>
        <begin position="34"/>
        <end position="67"/>
    </location>
</feature>
<dbReference type="Gene3D" id="3.40.50.11380">
    <property type="match status" value="1"/>
</dbReference>
<evidence type="ECO:0000256" key="6">
    <source>
        <dbReference type="ARBA" id="ARBA00022737"/>
    </source>
</evidence>
<evidence type="ECO:0000256" key="1">
    <source>
        <dbReference type="ARBA" id="ARBA00004922"/>
    </source>
</evidence>
<dbReference type="Pfam" id="PF07719">
    <property type="entry name" value="TPR_2"/>
    <property type="match status" value="1"/>
</dbReference>
<feature type="domain" description="Glycosyltransferase 2-like" evidence="10">
    <location>
        <begin position="946"/>
        <end position="1104"/>
    </location>
</feature>
<dbReference type="InterPro" id="IPR013105">
    <property type="entry name" value="TPR_2"/>
</dbReference>
<evidence type="ECO:0000259" key="10">
    <source>
        <dbReference type="Pfam" id="PF00535"/>
    </source>
</evidence>
<dbReference type="PANTHER" id="PTHR44835">
    <property type="entry name" value="UDP-N-ACETYLGLUCOSAMINE--PEPTIDE N-ACETYLGLUCOSAMINYLTRANSFERASE SPINDLY-RELATED"/>
    <property type="match status" value="1"/>
</dbReference>
<dbReference type="RefSeq" id="WP_198867887.1">
    <property type="nucleotide sequence ID" value="NZ_CP066310.1"/>
</dbReference>
<dbReference type="InterPro" id="IPR011990">
    <property type="entry name" value="TPR-like_helical_dom_sf"/>
</dbReference>